<keyword evidence="7" id="KW-1185">Reference proteome</keyword>
<feature type="domain" description="EF-hand" evidence="5">
    <location>
        <begin position="77"/>
        <end position="112"/>
    </location>
</feature>
<dbReference type="CDD" id="cd00051">
    <property type="entry name" value="EFh"/>
    <property type="match status" value="1"/>
</dbReference>
<dbReference type="InterPro" id="IPR011992">
    <property type="entry name" value="EF-hand-dom_pair"/>
</dbReference>
<evidence type="ECO:0000259" key="5">
    <source>
        <dbReference type="PROSITE" id="PS50222"/>
    </source>
</evidence>
<dbReference type="OrthoDB" id="26525at2759"/>
<dbReference type="RefSeq" id="XP_002765465.1">
    <property type="nucleotide sequence ID" value="XM_002765419.1"/>
</dbReference>
<keyword evidence="3" id="KW-0677">Repeat</keyword>
<dbReference type="EMBL" id="GG686808">
    <property type="protein sequence ID" value="EEQ98182.1"/>
    <property type="molecule type" value="Genomic_DNA"/>
</dbReference>
<dbReference type="FunFam" id="1.10.238.10:FF:000001">
    <property type="entry name" value="Calmodulin 1"/>
    <property type="match status" value="1"/>
</dbReference>
<evidence type="ECO:0000256" key="2">
    <source>
        <dbReference type="ARBA" id="ARBA00022723"/>
    </source>
</evidence>
<dbReference type="Proteomes" id="UP000007800">
    <property type="component" value="Unassembled WGS sequence"/>
</dbReference>
<evidence type="ECO:0000313" key="6">
    <source>
        <dbReference type="EMBL" id="EEQ98182.1"/>
    </source>
</evidence>
<proteinExistence type="predicted"/>
<dbReference type="InterPro" id="IPR050230">
    <property type="entry name" value="CALM/Myosin/TropC-like"/>
</dbReference>
<evidence type="ECO:0000313" key="7">
    <source>
        <dbReference type="Proteomes" id="UP000007800"/>
    </source>
</evidence>
<keyword evidence="4" id="KW-0007">Acetylation</keyword>
<dbReference type="Gene3D" id="1.10.238.10">
    <property type="entry name" value="EF-hand"/>
    <property type="match status" value="2"/>
</dbReference>
<evidence type="ECO:0000256" key="4">
    <source>
        <dbReference type="ARBA" id="ARBA00022990"/>
    </source>
</evidence>
<dbReference type="SUPFAM" id="SSF47473">
    <property type="entry name" value="EF-hand"/>
    <property type="match status" value="1"/>
</dbReference>
<dbReference type="OMA" id="CFRIFAG"/>
<dbReference type="PROSITE" id="PS50222">
    <property type="entry name" value="EF_HAND_2"/>
    <property type="match status" value="1"/>
</dbReference>
<dbReference type="PANTHER" id="PTHR23048">
    <property type="entry name" value="MYOSIN LIGHT CHAIN 1, 3"/>
    <property type="match status" value="1"/>
</dbReference>
<accession>C5LYE4</accession>
<dbReference type="GO" id="GO:0016460">
    <property type="term" value="C:myosin II complex"/>
    <property type="evidence" value="ECO:0007669"/>
    <property type="project" value="TreeGrafter"/>
</dbReference>
<dbReference type="GO" id="GO:0005509">
    <property type="term" value="F:calcium ion binding"/>
    <property type="evidence" value="ECO:0007669"/>
    <property type="project" value="InterPro"/>
</dbReference>
<name>C5LYE4_PERM5</name>
<dbReference type="GeneID" id="9040624"/>
<reference evidence="6 7" key="1">
    <citation type="submission" date="2008-07" db="EMBL/GenBank/DDBJ databases">
        <authorList>
            <person name="El-Sayed N."/>
            <person name="Caler E."/>
            <person name="Inman J."/>
            <person name="Amedeo P."/>
            <person name="Hass B."/>
            <person name="Wortman J."/>
        </authorList>
    </citation>
    <scope>NUCLEOTIDE SEQUENCE [LARGE SCALE GENOMIC DNA]</scope>
    <source>
        <strain evidence="7">ATCC 50983 / TXsc</strain>
    </source>
</reference>
<protein>
    <recommendedName>
        <fullName evidence="1">Calmodulin</fullName>
    </recommendedName>
</protein>
<evidence type="ECO:0000256" key="3">
    <source>
        <dbReference type="ARBA" id="ARBA00022737"/>
    </source>
</evidence>
<sequence>MAEIDSSEIEECFRIFAGPSNEQLPTNNIGPALRSLGIHISEEALADLTVEIGIEHGLDLHEFTRLYERLKDADGPGDEKSLREAFRVLDVTGSGKVSVKDIRHIVTTLGEKLSDADMDTFLESAGIPVDIDTSLDYEQFHRMFECLLLTVPST</sequence>
<gene>
    <name evidence="6" type="ORF">Pmar_PMAR001999</name>
</gene>
<dbReference type="PANTHER" id="PTHR23048:SF0">
    <property type="entry name" value="CALMODULIN LIKE 3"/>
    <property type="match status" value="1"/>
</dbReference>
<dbReference type="InterPro" id="IPR002048">
    <property type="entry name" value="EF_hand_dom"/>
</dbReference>
<dbReference type="InParanoid" id="C5LYE4"/>
<evidence type="ECO:0000256" key="1">
    <source>
        <dbReference type="ARBA" id="ARBA00020786"/>
    </source>
</evidence>
<keyword evidence="2" id="KW-0479">Metal-binding</keyword>
<dbReference type="AlphaFoldDB" id="C5LYE4"/>
<organism evidence="7">
    <name type="scientific">Perkinsus marinus (strain ATCC 50983 / TXsc)</name>
    <dbReference type="NCBI Taxonomy" id="423536"/>
    <lineage>
        <taxon>Eukaryota</taxon>
        <taxon>Sar</taxon>
        <taxon>Alveolata</taxon>
        <taxon>Perkinsozoa</taxon>
        <taxon>Perkinsea</taxon>
        <taxon>Perkinsida</taxon>
        <taxon>Perkinsidae</taxon>
        <taxon>Perkinsus</taxon>
    </lineage>
</organism>
<dbReference type="Pfam" id="PF13499">
    <property type="entry name" value="EF-hand_7"/>
    <property type="match status" value="1"/>
</dbReference>